<keyword evidence="2" id="KW-1185">Reference proteome</keyword>
<accession>A0A3B3Y6Q3</accession>
<dbReference type="Proteomes" id="UP000261480">
    <property type="component" value="Unplaced"/>
</dbReference>
<reference evidence="1" key="2">
    <citation type="submission" date="2025-09" db="UniProtKB">
        <authorList>
            <consortium name="Ensembl"/>
        </authorList>
    </citation>
    <scope>IDENTIFICATION</scope>
</reference>
<dbReference type="PANTHER" id="PTHR31025:SF25">
    <property type="entry name" value="ZINC FINGER (C2H2)-60"/>
    <property type="match status" value="1"/>
</dbReference>
<dbReference type="Ensembl" id="ENSPMET00000011718.1">
    <property type="protein sequence ID" value="ENSPMEP00000022838.1"/>
    <property type="gene ID" value="ENSPMEG00000003983.1"/>
</dbReference>
<dbReference type="AlphaFoldDB" id="A0A3B3Y6Q3"/>
<proteinExistence type="predicted"/>
<evidence type="ECO:0000313" key="1">
    <source>
        <dbReference type="Ensembl" id="ENSPMEP00000022838.1"/>
    </source>
</evidence>
<protein>
    <submittedName>
        <fullName evidence="1">Uncharacterized protein</fullName>
    </submittedName>
</protein>
<dbReference type="PANTHER" id="PTHR31025">
    <property type="entry name" value="SI:CH211-196P9.1-RELATED"/>
    <property type="match status" value="1"/>
</dbReference>
<organism evidence="1 2">
    <name type="scientific">Poecilia mexicana</name>
    <dbReference type="NCBI Taxonomy" id="48701"/>
    <lineage>
        <taxon>Eukaryota</taxon>
        <taxon>Metazoa</taxon>
        <taxon>Chordata</taxon>
        <taxon>Craniata</taxon>
        <taxon>Vertebrata</taxon>
        <taxon>Euteleostomi</taxon>
        <taxon>Actinopterygii</taxon>
        <taxon>Neopterygii</taxon>
        <taxon>Teleostei</taxon>
        <taxon>Neoteleostei</taxon>
        <taxon>Acanthomorphata</taxon>
        <taxon>Ovalentaria</taxon>
        <taxon>Atherinomorphae</taxon>
        <taxon>Cyprinodontiformes</taxon>
        <taxon>Poeciliidae</taxon>
        <taxon>Poeciliinae</taxon>
        <taxon>Poecilia</taxon>
    </lineage>
</organism>
<evidence type="ECO:0000313" key="2">
    <source>
        <dbReference type="Proteomes" id="UP000261480"/>
    </source>
</evidence>
<name>A0A3B3Y6Q3_9TELE</name>
<reference evidence="1" key="1">
    <citation type="submission" date="2025-08" db="UniProtKB">
        <authorList>
            <consortium name="Ensembl"/>
        </authorList>
    </citation>
    <scope>IDENTIFICATION</scope>
</reference>
<sequence length="99" mass="11165">MELKQLTLAMFVIRKEGEGLKESPEDVGIVIEGVEVLHDLTSVASACALLLGLIYALNLAYPKPLRFTFEVFQKIFMQLDQHKMSPKVQNLFGRLQTSQ</sequence>